<proteinExistence type="predicted"/>
<organism evidence="2 3">
    <name type="scientific">Membranihabitans marinus</name>
    <dbReference type="NCBI Taxonomy" id="1227546"/>
    <lineage>
        <taxon>Bacteria</taxon>
        <taxon>Pseudomonadati</taxon>
        <taxon>Bacteroidota</taxon>
        <taxon>Saprospiria</taxon>
        <taxon>Saprospirales</taxon>
        <taxon>Saprospiraceae</taxon>
        <taxon>Membranihabitans</taxon>
    </lineage>
</organism>
<keyword evidence="1" id="KW-0175">Coiled coil</keyword>
<name>A0A953L8H1_9BACT</name>
<comment type="caution">
    <text evidence="2">The sequence shown here is derived from an EMBL/GenBank/DDBJ whole genome shotgun (WGS) entry which is preliminary data.</text>
</comment>
<keyword evidence="3" id="KW-1185">Reference proteome</keyword>
<evidence type="ECO:0000313" key="3">
    <source>
        <dbReference type="Proteomes" id="UP000753961"/>
    </source>
</evidence>
<dbReference type="Proteomes" id="UP000753961">
    <property type="component" value="Unassembled WGS sequence"/>
</dbReference>
<gene>
    <name evidence="2" type="ORF">KUV50_16810</name>
</gene>
<reference evidence="2" key="1">
    <citation type="submission" date="2021-06" db="EMBL/GenBank/DDBJ databases">
        <title>44 bacteria genomes isolated from Dapeng, Shenzhen.</title>
        <authorList>
            <person name="Zheng W."/>
            <person name="Yu S."/>
            <person name="Huang Y."/>
        </authorList>
    </citation>
    <scope>NUCLEOTIDE SEQUENCE</scope>
    <source>
        <strain evidence="2">DP5N28-2</strain>
    </source>
</reference>
<evidence type="ECO:0000256" key="1">
    <source>
        <dbReference type="SAM" id="Coils"/>
    </source>
</evidence>
<accession>A0A953L8H1</accession>
<evidence type="ECO:0000313" key="2">
    <source>
        <dbReference type="EMBL" id="MBY5959817.1"/>
    </source>
</evidence>
<dbReference type="AlphaFoldDB" id="A0A953L8H1"/>
<dbReference type="EMBL" id="JAHVHU010000018">
    <property type="protein sequence ID" value="MBY5959817.1"/>
    <property type="molecule type" value="Genomic_DNA"/>
</dbReference>
<sequence>MLIHSISDQQSQKELLNRILADDITSHLTTDHISAPVSRTEALMKIFDGQIQLPEDLEGKSIESVEDLKEQINRLEKEKSHTESLLPIARDL</sequence>
<dbReference type="RefSeq" id="WP_222581355.1">
    <property type="nucleotide sequence ID" value="NZ_JAHVHU010000018.1"/>
</dbReference>
<protein>
    <submittedName>
        <fullName evidence="2">Uncharacterized protein</fullName>
    </submittedName>
</protein>
<feature type="coiled-coil region" evidence="1">
    <location>
        <begin position="58"/>
        <end position="85"/>
    </location>
</feature>